<dbReference type="EMBL" id="BK015919">
    <property type="protein sequence ID" value="DAF85194.1"/>
    <property type="molecule type" value="Genomic_DNA"/>
</dbReference>
<sequence>MPCKSVSGCNKQRKTSFPQIQQKMWKTGFVFRKRASPESFWHPDCAVQQLHRRFHMQWGLRRCFVADRLPQPPESVPYPGVCIEWRHADRVSVPQPVHPPAGCRAAGLLFCHASFCHNLSRLCLPGLQTESYTISLCCCCGSCACLRHRCCSSRHNRRTVW</sequence>
<reference evidence="1" key="1">
    <citation type="journal article" date="2021" name="Proc. Natl. Acad. Sci. U.S.A.">
        <title>A Catalog of Tens of Thousands of Viruses from Human Metagenomes Reveals Hidden Associations with Chronic Diseases.</title>
        <authorList>
            <person name="Tisza M.J."/>
            <person name="Buck C.B."/>
        </authorList>
    </citation>
    <scope>NUCLEOTIDE SEQUENCE</scope>
    <source>
        <strain evidence="1">Ctj8j9</strain>
    </source>
</reference>
<proteinExistence type="predicted"/>
<protein>
    <submittedName>
        <fullName evidence="1">Uncharacterized protein</fullName>
    </submittedName>
</protein>
<accession>A0A8S5TSK1</accession>
<name>A0A8S5TSK1_9CAUD</name>
<organism evidence="1">
    <name type="scientific">Siphoviridae sp. ctj8j9</name>
    <dbReference type="NCBI Taxonomy" id="2825629"/>
    <lineage>
        <taxon>Viruses</taxon>
        <taxon>Duplodnaviria</taxon>
        <taxon>Heunggongvirae</taxon>
        <taxon>Uroviricota</taxon>
        <taxon>Caudoviricetes</taxon>
    </lineage>
</organism>
<evidence type="ECO:0000313" key="1">
    <source>
        <dbReference type="EMBL" id="DAF85194.1"/>
    </source>
</evidence>